<gene>
    <name evidence="4" type="ORF">IAB14_02705</name>
</gene>
<keyword evidence="1 2" id="KW-0238">DNA-binding</keyword>
<reference evidence="4" key="2">
    <citation type="journal article" date="2021" name="PeerJ">
        <title>Extensive microbial diversity within the chicken gut microbiome revealed by metagenomics and culture.</title>
        <authorList>
            <person name="Gilroy R."/>
            <person name="Ravi A."/>
            <person name="Getino M."/>
            <person name="Pursley I."/>
            <person name="Horton D.L."/>
            <person name="Alikhan N.F."/>
            <person name="Baker D."/>
            <person name="Gharbi K."/>
            <person name="Hall N."/>
            <person name="Watson M."/>
            <person name="Adriaenssens E.M."/>
            <person name="Foster-Nyarko E."/>
            <person name="Jarju S."/>
            <person name="Secka A."/>
            <person name="Antonio M."/>
            <person name="Oren A."/>
            <person name="Chaudhuri R.R."/>
            <person name="La Ragione R."/>
            <person name="Hildebrand F."/>
            <person name="Pallen M.J."/>
        </authorList>
    </citation>
    <scope>NUCLEOTIDE SEQUENCE</scope>
    <source>
        <strain evidence="4">23406</strain>
    </source>
</reference>
<dbReference type="PROSITE" id="PS50977">
    <property type="entry name" value="HTH_TETR_2"/>
    <property type="match status" value="1"/>
</dbReference>
<reference evidence="4" key="1">
    <citation type="submission" date="2020-10" db="EMBL/GenBank/DDBJ databases">
        <authorList>
            <person name="Gilroy R."/>
        </authorList>
    </citation>
    <scope>NUCLEOTIDE SEQUENCE</scope>
    <source>
        <strain evidence="4">23406</strain>
    </source>
</reference>
<evidence type="ECO:0000256" key="2">
    <source>
        <dbReference type="PROSITE-ProRule" id="PRU00335"/>
    </source>
</evidence>
<dbReference type="InterPro" id="IPR050624">
    <property type="entry name" value="HTH-type_Tx_Regulator"/>
</dbReference>
<dbReference type="PANTHER" id="PTHR43479:SF7">
    <property type="entry name" value="TETR-FAMILY TRANSCRIPTIONAL REGULATOR"/>
    <property type="match status" value="1"/>
</dbReference>
<organism evidence="4 5">
    <name type="scientific">Candidatus Stercoripulliclostridium merdipullorum</name>
    <dbReference type="NCBI Taxonomy" id="2840952"/>
    <lineage>
        <taxon>Bacteria</taxon>
        <taxon>Bacillati</taxon>
        <taxon>Bacillota</taxon>
        <taxon>Clostridia</taxon>
        <taxon>Eubacteriales</taxon>
        <taxon>Candidatus Stercoripulliclostridium</taxon>
    </lineage>
</organism>
<dbReference type="GO" id="GO:0003677">
    <property type="term" value="F:DNA binding"/>
    <property type="evidence" value="ECO:0007669"/>
    <property type="project" value="UniProtKB-UniRule"/>
</dbReference>
<name>A0A9D1SX70_9FIRM</name>
<dbReference type="InterPro" id="IPR001647">
    <property type="entry name" value="HTH_TetR"/>
</dbReference>
<evidence type="ECO:0000256" key="1">
    <source>
        <dbReference type="ARBA" id="ARBA00023125"/>
    </source>
</evidence>
<accession>A0A9D1SX70</accession>
<dbReference type="EMBL" id="DVOH01000018">
    <property type="protein sequence ID" value="HIV00010.1"/>
    <property type="molecule type" value="Genomic_DNA"/>
</dbReference>
<comment type="caution">
    <text evidence="4">The sequence shown here is derived from an EMBL/GenBank/DDBJ whole genome shotgun (WGS) entry which is preliminary data.</text>
</comment>
<sequence length="182" mass="21434">MTKRLLKNALIEMLEEGVPIGKVYIRDLCNRAEINRSTFYKYYGSQYDLLEETESDFIHQLSVHLEGAIADSSVFYSLCKYLDENLKLARVLINNNADAKFAEKIFRLPVLLENYKILFGHRFDRNELEYPYIFFTHGGFYMIRAWLNKDNREPTEEFSELIVKLLGRFLDVQSFDFSAKKG</sequence>
<dbReference type="InterPro" id="IPR009057">
    <property type="entry name" value="Homeodomain-like_sf"/>
</dbReference>
<evidence type="ECO:0000259" key="3">
    <source>
        <dbReference type="PROSITE" id="PS50977"/>
    </source>
</evidence>
<dbReference type="InterPro" id="IPR039532">
    <property type="entry name" value="TetR_C_Firmicutes"/>
</dbReference>
<dbReference type="Gene3D" id="1.10.357.10">
    <property type="entry name" value="Tetracycline Repressor, domain 2"/>
    <property type="match status" value="1"/>
</dbReference>
<evidence type="ECO:0000313" key="5">
    <source>
        <dbReference type="Proteomes" id="UP000886891"/>
    </source>
</evidence>
<dbReference type="Proteomes" id="UP000886891">
    <property type="component" value="Unassembled WGS sequence"/>
</dbReference>
<dbReference type="PANTHER" id="PTHR43479">
    <property type="entry name" value="ACREF/ENVCD OPERON REPRESSOR-RELATED"/>
    <property type="match status" value="1"/>
</dbReference>
<protein>
    <submittedName>
        <fullName evidence="4">TetR/AcrR family transcriptional regulator C-terminal domain-containing protein</fullName>
    </submittedName>
</protein>
<proteinExistence type="predicted"/>
<dbReference type="Pfam" id="PF14278">
    <property type="entry name" value="TetR_C_8"/>
    <property type="match status" value="1"/>
</dbReference>
<feature type="domain" description="HTH tetR-type" evidence="3">
    <location>
        <begin position="1"/>
        <end position="61"/>
    </location>
</feature>
<evidence type="ECO:0000313" key="4">
    <source>
        <dbReference type="EMBL" id="HIV00010.1"/>
    </source>
</evidence>
<dbReference type="SUPFAM" id="SSF46689">
    <property type="entry name" value="Homeodomain-like"/>
    <property type="match status" value="1"/>
</dbReference>
<feature type="DNA-binding region" description="H-T-H motif" evidence="2">
    <location>
        <begin position="24"/>
        <end position="43"/>
    </location>
</feature>
<dbReference type="AlphaFoldDB" id="A0A9D1SX70"/>